<comment type="pathway">
    <text evidence="1">Lipid metabolism; butanoate metabolism.</text>
</comment>
<dbReference type="AlphaFoldDB" id="A0A8D5ZN46"/>
<evidence type="ECO:0000313" key="7">
    <source>
        <dbReference type="Proteomes" id="UP000677436"/>
    </source>
</evidence>
<dbReference type="Gene3D" id="3.40.50.720">
    <property type="entry name" value="NAD(P)-binding Rossmann-like Domain"/>
    <property type="match status" value="1"/>
</dbReference>
<gene>
    <name evidence="6" type="ORF">JIR001_07560</name>
</gene>
<dbReference type="SUPFAM" id="SSF48179">
    <property type="entry name" value="6-phosphogluconate dehydrogenase C-terminal domain-like"/>
    <property type="match status" value="1"/>
</dbReference>
<evidence type="ECO:0000256" key="3">
    <source>
        <dbReference type="ARBA" id="ARBA00023002"/>
    </source>
</evidence>
<dbReference type="Proteomes" id="UP000677436">
    <property type="component" value="Chromosome"/>
</dbReference>
<keyword evidence="3" id="KW-0560">Oxidoreductase</keyword>
<dbReference type="Pfam" id="PF02737">
    <property type="entry name" value="3HCDH_N"/>
    <property type="match status" value="1"/>
</dbReference>
<evidence type="ECO:0008006" key="8">
    <source>
        <dbReference type="Google" id="ProtNLM"/>
    </source>
</evidence>
<evidence type="ECO:0000259" key="5">
    <source>
        <dbReference type="Pfam" id="PF02737"/>
    </source>
</evidence>
<evidence type="ECO:0000256" key="1">
    <source>
        <dbReference type="ARBA" id="ARBA00005086"/>
    </source>
</evidence>
<dbReference type="InterPro" id="IPR006108">
    <property type="entry name" value="3HC_DH_C"/>
</dbReference>
<dbReference type="GO" id="GO:0006631">
    <property type="term" value="P:fatty acid metabolic process"/>
    <property type="evidence" value="ECO:0007669"/>
    <property type="project" value="InterPro"/>
</dbReference>
<dbReference type="InterPro" id="IPR013328">
    <property type="entry name" value="6PGD_dom2"/>
</dbReference>
<evidence type="ECO:0000256" key="2">
    <source>
        <dbReference type="ARBA" id="ARBA00009463"/>
    </source>
</evidence>
<reference evidence="6" key="2">
    <citation type="journal article" date="2021" name="Microbiol. Resour. Announc.">
        <title>Complete Genome Sequence of Polycladomyces abyssicola JIR-001T, Isolated from Hemipelagic Sediment in Deep Seawater.</title>
        <authorList>
            <person name="Tsubouchi T."/>
            <person name="Kaneko Y."/>
        </authorList>
    </citation>
    <scope>NUCLEOTIDE SEQUENCE</scope>
    <source>
        <strain evidence="6">JIR-001</strain>
    </source>
</reference>
<dbReference type="EMBL" id="AP024601">
    <property type="protein sequence ID" value="BCU80973.1"/>
    <property type="molecule type" value="Genomic_DNA"/>
</dbReference>
<protein>
    <recommendedName>
        <fullName evidence="8">3-hydroxybutyryl-CoA dehydrogenase</fullName>
    </recommendedName>
</protein>
<dbReference type="InterPro" id="IPR008927">
    <property type="entry name" value="6-PGluconate_DH-like_C_sf"/>
</dbReference>
<reference evidence="6" key="1">
    <citation type="journal article" date="2013" name="Int. J. Syst. Evol. Microbiol.">
        <title>Polycladomyces abyssicola gen. nov., sp. nov., a thermophilic filamentous bacterium isolated from hemipelagic sediment.</title>
        <authorList>
            <person name="Tsubouchi T."/>
            <person name="Shimane Y."/>
            <person name="Mori K."/>
            <person name="Usui K."/>
            <person name="Hiraki T."/>
            <person name="Tame A."/>
            <person name="Uematsu K."/>
            <person name="Maruyama T."/>
            <person name="Hatada Y."/>
        </authorList>
    </citation>
    <scope>NUCLEOTIDE SEQUENCE</scope>
    <source>
        <strain evidence="6">JIR-001</strain>
    </source>
</reference>
<evidence type="ECO:0000313" key="6">
    <source>
        <dbReference type="EMBL" id="BCU80973.1"/>
    </source>
</evidence>
<dbReference type="InterPro" id="IPR036291">
    <property type="entry name" value="NAD(P)-bd_dom_sf"/>
</dbReference>
<comment type="similarity">
    <text evidence="2">Belongs to the 3-hydroxyacyl-CoA dehydrogenase family.</text>
</comment>
<dbReference type="Pfam" id="PF00725">
    <property type="entry name" value="3HCDH"/>
    <property type="match status" value="1"/>
</dbReference>
<sequence length="255" mass="28364">MNDIVLIGDGPLAKETSDVFTERGWNVWAMDQLDQPLSSSCAVVDTVTGPVEEKKRLLRRAVELVPNDAPIWTNTLHVTATQVASWVPHPERVGGFSPLMIKQMPLVEVGRPLQAEDDDVWARAVQLWRYVDKQVEVVGDEPGLVFPRTWAMLVNEAAFALTEGVAEADAIDLAMKKGTRFPMGPLEWADTIGVDQVVWILSGLVRELGEDRYRPAPLLRKMVYAGYTGRAAGRGFYRYDVDGKRQSSEISKVSI</sequence>
<dbReference type="SUPFAM" id="SSF51735">
    <property type="entry name" value="NAD(P)-binding Rossmann-fold domains"/>
    <property type="match status" value="1"/>
</dbReference>
<dbReference type="PANTHER" id="PTHR48075">
    <property type="entry name" value="3-HYDROXYACYL-COA DEHYDROGENASE FAMILY PROTEIN"/>
    <property type="match status" value="1"/>
</dbReference>
<dbReference type="GO" id="GO:0016616">
    <property type="term" value="F:oxidoreductase activity, acting on the CH-OH group of donors, NAD or NADP as acceptor"/>
    <property type="evidence" value="ECO:0007669"/>
    <property type="project" value="InterPro"/>
</dbReference>
<feature type="domain" description="3-hydroxyacyl-CoA dehydrogenase NAD binding" evidence="5">
    <location>
        <begin position="42"/>
        <end position="140"/>
    </location>
</feature>
<name>A0A8D5ZN46_9BACL</name>
<organism evidence="6 7">
    <name type="scientific">Polycladomyces abyssicola</name>
    <dbReference type="NCBI Taxonomy" id="1125966"/>
    <lineage>
        <taxon>Bacteria</taxon>
        <taxon>Bacillati</taxon>
        <taxon>Bacillota</taxon>
        <taxon>Bacilli</taxon>
        <taxon>Bacillales</taxon>
        <taxon>Thermoactinomycetaceae</taxon>
        <taxon>Polycladomyces</taxon>
    </lineage>
</organism>
<dbReference type="RefSeq" id="WP_212774270.1">
    <property type="nucleotide sequence ID" value="NZ_AP024601.1"/>
</dbReference>
<evidence type="ECO:0000259" key="4">
    <source>
        <dbReference type="Pfam" id="PF00725"/>
    </source>
</evidence>
<dbReference type="PANTHER" id="PTHR48075:SF5">
    <property type="entry name" value="3-HYDROXYBUTYRYL-COA DEHYDROGENASE"/>
    <property type="match status" value="1"/>
</dbReference>
<dbReference type="InterPro" id="IPR006176">
    <property type="entry name" value="3-OHacyl-CoA_DH_NAD-bd"/>
</dbReference>
<accession>A0A8D5ZN46</accession>
<keyword evidence="7" id="KW-1185">Reference proteome</keyword>
<dbReference type="Gene3D" id="1.10.1040.10">
    <property type="entry name" value="N-(1-d-carboxylethyl)-l-norvaline Dehydrogenase, domain 2"/>
    <property type="match status" value="1"/>
</dbReference>
<dbReference type="KEGG" id="pabs:JIR001_07560"/>
<proteinExistence type="inferred from homology"/>
<dbReference type="GO" id="GO:0070403">
    <property type="term" value="F:NAD+ binding"/>
    <property type="evidence" value="ECO:0007669"/>
    <property type="project" value="InterPro"/>
</dbReference>
<feature type="domain" description="3-hydroxyacyl-CoA dehydrogenase C-terminal" evidence="4">
    <location>
        <begin position="144"/>
        <end position="239"/>
    </location>
</feature>